<feature type="coiled-coil region" evidence="12">
    <location>
        <begin position="427"/>
        <end position="454"/>
    </location>
</feature>
<dbReference type="PROSITE" id="PS00690">
    <property type="entry name" value="DEAH_ATP_HELICASE"/>
    <property type="match status" value="1"/>
</dbReference>
<feature type="domain" description="Helicase ATP-binding" evidence="16">
    <location>
        <begin position="556"/>
        <end position="721"/>
    </location>
</feature>
<dbReference type="SMART" id="SM00487">
    <property type="entry name" value="DEXDc"/>
    <property type="match status" value="1"/>
</dbReference>
<dbReference type="PROSITE" id="PS51194">
    <property type="entry name" value="HELICASE_CTER"/>
    <property type="match status" value="1"/>
</dbReference>
<reference evidence="19" key="1">
    <citation type="journal article" date="2023" name="PLoS Negl. Trop. Dis.">
        <title>A genome sequence for Biomphalaria pfeifferi, the major vector snail for the human-infecting parasite Schistosoma mansoni.</title>
        <authorList>
            <person name="Bu L."/>
            <person name="Lu L."/>
            <person name="Laidemitt M.R."/>
            <person name="Zhang S.M."/>
            <person name="Mutuku M."/>
            <person name="Mkoji G."/>
            <person name="Steinauer M."/>
            <person name="Loker E.S."/>
        </authorList>
    </citation>
    <scope>NUCLEOTIDE SEQUENCE</scope>
    <source>
        <strain evidence="19">KasaAsao</strain>
    </source>
</reference>
<keyword evidence="19" id="KW-0347">Helicase</keyword>
<dbReference type="PANTHER" id="PTHR18934">
    <property type="entry name" value="ATP-DEPENDENT RNA HELICASE"/>
    <property type="match status" value="1"/>
</dbReference>
<evidence type="ECO:0000256" key="11">
    <source>
        <dbReference type="PROSITE-ProRule" id="PRU00176"/>
    </source>
</evidence>
<keyword evidence="11" id="KW-0694">RNA-binding</keyword>
<dbReference type="SUPFAM" id="SSF52540">
    <property type="entry name" value="P-loop containing nucleoside triphosphate hydrolases"/>
    <property type="match status" value="1"/>
</dbReference>
<dbReference type="InterPro" id="IPR011709">
    <property type="entry name" value="DEAD-box_helicase_OB_fold"/>
</dbReference>
<dbReference type="Pfam" id="PF00076">
    <property type="entry name" value="RRM_1"/>
    <property type="match status" value="1"/>
</dbReference>
<protein>
    <submittedName>
        <fullName evidence="19">ATP-dependent RNA helicase DEAH12 chloroplastic</fullName>
    </submittedName>
</protein>
<dbReference type="CDD" id="cd18791">
    <property type="entry name" value="SF2_C_RHA"/>
    <property type="match status" value="1"/>
</dbReference>
<gene>
    <name evidence="19" type="ORF">Bpfe_025028</name>
</gene>
<dbReference type="Pfam" id="PF00271">
    <property type="entry name" value="Helicase_C"/>
    <property type="match status" value="1"/>
</dbReference>
<dbReference type="GO" id="GO:0005524">
    <property type="term" value="F:ATP binding"/>
    <property type="evidence" value="ECO:0007669"/>
    <property type="project" value="UniProtKB-KW"/>
</dbReference>
<dbReference type="Pfam" id="PF01485">
    <property type="entry name" value="IBR"/>
    <property type="match status" value="1"/>
</dbReference>
<dbReference type="Gene3D" id="3.40.50.300">
    <property type="entry name" value="P-loop containing nucleotide triphosphate hydrolases"/>
    <property type="match status" value="2"/>
</dbReference>
<evidence type="ECO:0000256" key="4">
    <source>
        <dbReference type="ARBA" id="ARBA00022741"/>
    </source>
</evidence>
<dbReference type="PROSITE" id="PS00518">
    <property type="entry name" value="ZF_RING_1"/>
    <property type="match status" value="1"/>
</dbReference>
<keyword evidence="1" id="KW-0808">Transferase</keyword>
<feature type="region of interest" description="Disordered" evidence="13">
    <location>
        <begin position="1"/>
        <end position="29"/>
    </location>
</feature>
<feature type="domain" description="Helicase C-terminal" evidence="17">
    <location>
        <begin position="747"/>
        <end position="918"/>
    </location>
</feature>
<comment type="caution">
    <text evidence="19">The sequence shown here is derived from an EMBL/GenBank/DDBJ whole genome shotgun (WGS) entry which is preliminary data.</text>
</comment>
<dbReference type="Pfam" id="PF07717">
    <property type="entry name" value="OB_NTP_bind"/>
    <property type="match status" value="1"/>
</dbReference>
<name>A0AAD8EYV5_BIOPF</name>
<dbReference type="InterPro" id="IPR001841">
    <property type="entry name" value="Znf_RING"/>
</dbReference>
<keyword evidence="4" id="KW-0547">Nucleotide-binding</keyword>
<proteinExistence type="predicted"/>
<dbReference type="InterPro" id="IPR012677">
    <property type="entry name" value="Nucleotide-bd_a/b_plait_sf"/>
</dbReference>
<dbReference type="InterPro" id="IPR001650">
    <property type="entry name" value="Helicase_C-like"/>
</dbReference>
<dbReference type="InterPro" id="IPR013083">
    <property type="entry name" value="Znf_RING/FYVE/PHD"/>
</dbReference>
<dbReference type="InterPro" id="IPR044066">
    <property type="entry name" value="TRIAD_supradom"/>
</dbReference>
<keyword evidence="7" id="KW-0378">Hydrolase</keyword>
<dbReference type="Pfam" id="PF22191">
    <property type="entry name" value="IBR_1"/>
    <property type="match status" value="1"/>
</dbReference>
<keyword evidence="12" id="KW-0175">Coiled coil</keyword>
<dbReference type="Pfam" id="PF00270">
    <property type="entry name" value="DEAD"/>
    <property type="match status" value="1"/>
</dbReference>
<keyword evidence="3" id="KW-0677">Repeat</keyword>
<evidence type="ECO:0000256" key="5">
    <source>
        <dbReference type="ARBA" id="ARBA00022771"/>
    </source>
</evidence>
<dbReference type="EMBL" id="JASAOG010000179">
    <property type="protein sequence ID" value="KAK0045542.1"/>
    <property type="molecule type" value="Genomic_DNA"/>
</dbReference>
<dbReference type="InterPro" id="IPR011545">
    <property type="entry name" value="DEAD/DEAH_box_helicase_dom"/>
</dbReference>
<dbReference type="CDD" id="cd22585">
    <property type="entry name" value="Rcat_RBR_DEAH12-like"/>
    <property type="match status" value="1"/>
</dbReference>
<evidence type="ECO:0000256" key="7">
    <source>
        <dbReference type="ARBA" id="ARBA00022801"/>
    </source>
</evidence>
<dbReference type="InterPro" id="IPR007502">
    <property type="entry name" value="Helicase-assoc_dom"/>
</dbReference>
<dbReference type="CDD" id="cd17917">
    <property type="entry name" value="DEXHc_RHA-like"/>
    <property type="match status" value="1"/>
</dbReference>
<dbReference type="SMART" id="SM00847">
    <property type="entry name" value="HA2"/>
    <property type="match status" value="1"/>
</dbReference>
<evidence type="ECO:0000259" key="16">
    <source>
        <dbReference type="PROSITE" id="PS51192"/>
    </source>
</evidence>
<keyword evidence="8" id="KW-0862">Zinc</keyword>
<evidence type="ECO:0000256" key="3">
    <source>
        <dbReference type="ARBA" id="ARBA00022737"/>
    </source>
</evidence>
<dbReference type="GO" id="GO:0008270">
    <property type="term" value="F:zinc ion binding"/>
    <property type="evidence" value="ECO:0007669"/>
    <property type="project" value="UniProtKB-KW"/>
</dbReference>
<feature type="domain" description="RING-type" evidence="14">
    <location>
        <begin position="1783"/>
        <end position="1827"/>
    </location>
</feature>
<evidence type="ECO:0000256" key="2">
    <source>
        <dbReference type="ARBA" id="ARBA00022723"/>
    </source>
</evidence>
<feature type="domain" description="RRM" evidence="15">
    <location>
        <begin position="1306"/>
        <end position="1379"/>
    </location>
</feature>
<dbReference type="InterPro" id="IPR017907">
    <property type="entry name" value="Znf_RING_CS"/>
</dbReference>
<dbReference type="Gene3D" id="3.30.40.10">
    <property type="entry name" value="Zinc/RING finger domain, C3HC4 (zinc finger)"/>
    <property type="match status" value="1"/>
</dbReference>
<dbReference type="SMART" id="SM00647">
    <property type="entry name" value="IBR"/>
    <property type="match status" value="2"/>
</dbReference>
<dbReference type="InterPro" id="IPR027417">
    <property type="entry name" value="P-loop_NTPase"/>
</dbReference>
<evidence type="ECO:0000259" key="14">
    <source>
        <dbReference type="PROSITE" id="PS50089"/>
    </source>
</evidence>
<dbReference type="PROSITE" id="PS51192">
    <property type="entry name" value="HELICASE_ATP_BIND_1"/>
    <property type="match status" value="1"/>
</dbReference>
<dbReference type="SUPFAM" id="SSF54928">
    <property type="entry name" value="RNA-binding domain, RBD"/>
    <property type="match status" value="1"/>
</dbReference>
<keyword evidence="9" id="KW-0067">ATP-binding</keyword>
<dbReference type="Gene3D" id="1.20.120.1750">
    <property type="match status" value="1"/>
</dbReference>
<keyword evidence="6" id="KW-0833">Ubl conjugation pathway</keyword>
<dbReference type="InterPro" id="IPR002464">
    <property type="entry name" value="DNA/RNA_helicase_DEAH_CS"/>
</dbReference>
<dbReference type="GO" id="GO:0003723">
    <property type="term" value="F:RNA binding"/>
    <property type="evidence" value="ECO:0007669"/>
    <property type="project" value="UniProtKB-UniRule"/>
</dbReference>
<dbReference type="InterPro" id="IPR013087">
    <property type="entry name" value="Znf_C2H2_type"/>
</dbReference>
<evidence type="ECO:0000313" key="20">
    <source>
        <dbReference type="Proteomes" id="UP001233172"/>
    </source>
</evidence>
<evidence type="ECO:0000259" key="18">
    <source>
        <dbReference type="PROSITE" id="PS51873"/>
    </source>
</evidence>
<evidence type="ECO:0000256" key="8">
    <source>
        <dbReference type="ARBA" id="ARBA00022833"/>
    </source>
</evidence>
<evidence type="ECO:0000313" key="19">
    <source>
        <dbReference type="EMBL" id="KAK0045542.1"/>
    </source>
</evidence>
<sequence length="1996" mass="227402">MEIKAPNLNSDKQRGNRRPHPNSDRMRGMTAPDFKLATDWATKSVFTIHKQFANASQLKKKMCSFIQKTNSIFQPTIINDSIICNDYKSFFTIALMTVSKEKAVNFVIDLHRIIQTNLKTTVHFQIFCTRNANDTKTIKDNKKKCQHSNLPPSQSRIVTDVVSNKNECKKTDQCYQVEKNINEPLPVTHIPSVLKVTQKAQLKSDVHTQKTHLKSDVHTQKAQSKSDVYTQKTHLKSDVCTQNAQLKSNVHTQKTQLKSDVYTQKTHLKSDVDTQKAQLKSDVHTQKTQLKSEVFTKETISETTDQCFQVKENINDPSPKITGAKNSISATSIPTIIRIEIFSRNLDLTSILNLLVPLKVPQIKVDNISVESSNKSKTICKLNTPSKAAAKRISKLINSTKCKVHMRAYIETEKKCQLVQTKQNKDIQIKEDNFNRAEAKLNRMRNDLSLLLKSLKSQSVEKHNEKILYFTKLLEKLFPIEYEQEADRYKEIVILDKIEELEKQKEEFLKQWEILNMTSVTRTLNDAGRTVMRQVGIECNRLKMALPMYARRRDIIEKVTSNQVSVILGETGSGKSTQLVQYLYEAGLAKAGPIVCTQPRKVAAITLAERVAKEMVVNVGQLVGYKTGIKKMISKLGDTKIIFSTDHCLLNECLKDKNFSGYSCIIVDEAHERSIYTDLLLSMIKTCLPKRPDLKVIVTSATIDPEIFIQYFHSTPELRVSGRMFPVDIVYDDCDTGVEFEDHERKAVTKAIEVHRHEEPGDILVFLTSPVEIMKCCEEFQKQLRGVNNFKCFPLHGQLPPEEQKKVFEPLPDGIRKIVFATNSAETSITIDGIKYVIDTGVAKEVKYDAKKNINVLGTHVISKSSADQRKGRAGRTASGKCFRLYSESGYKSMEPSSKPEILRVHLGQAVLKLAALGIDCRYYDFVESPGQDAIDAAMSTLIHLGAMSNDGITELGKWINKLPFDPRQGFLIYHGFKQNLLYDSIVIASLLTNGSNMFYKGISETDQQKSSKTKLHYGSQDGDVFTWLEVYKDWTNVPKKSQSNWCKDKSINYKVVTYTKQSVDEMIQILQKEADIHVESSFGDIVSVTSFFQKLIFQAYMFSLSHFLGHLRAGYYALEVEKQVHFHPSSSLLSLNAKPEWIVYTEFMKTTKDFIKCISIVEEGWVQEALQEEKLSFDMEEVKKRKIEIVLREEIGLTMFRHLVGPKYLHLRELEEELSNSGMSTVVVEADREMGTFDIYSSSPMNSQVADSIKHCKQTILETLVLEEDEIPVLKNTNGSDRTGFRVVLGQGAEVKSLLMPDESNKIIIRNSSLRTTEEEIRHKFSAFGEIVECIKFKSPNPWGFLRYKTKQEAKNAVELTKEDDNNVASLKTEFERTRAQSKFEAKVTWCRRPIKGNGTAFIKCSPIDQASLLGQYIVLTHGRCEIKLSREGQDLICFRTGKADEREIENSILLLVGNDRRIARQLFVSVIREKVETWNDEVKDMTALLTNELRRFCRDLQLPNNIFQINLLKPKHQTINYTGFIHFDKISDGEQLCQYMLNRLAIQGNQVEMYPSLKTTLHISESIMTSSQADFDEITEYLQSENQVEVKIRKLKLGDFAVDIRSKSATCLVQARDLFQKKMDGEIIDCSVSDLTRNILKQEGKKFLKTIEEELGVLVVVDDRKQRIHLYGSSAKVTICTIKINEFLDKLIKAKKSVLLLSGNEKPQGLMKEIMKRFGDLPNGIIEHFHLMDANVDFKQQKLSIFGSPEAVTQTENEIAAIEKDLSTRVQQQTEKWLPDCVVCMCPVESCTELYRLEGCGHSYCHTCLKAMVSNAVEDKKFPVDCAKEKCSQALVWKDLRFCLKQNWISESKLAQRSLDSLVATNSRRYKYCKTANCPVVYEVTEDEQSHEFNCPACLISLCTSCHSNYHVGVSCKMFASQQEADTQFELWKKSDPKNRKLCPECRAPIEKTEGCNHMTCGACHAHFCWICLETFINDSDCYKHLRNIHGSIG</sequence>
<evidence type="ECO:0000259" key="15">
    <source>
        <dbReference type="PROSITE" id="PS50102"/>
    </source>
</evidence>
<dbReference type="SUPFAM" id="SSF57850">
    <property type="entry name" value="RING/U-box"/>
    <property type="match status" value="2"/>
</dbReference>
<organism evidence="19 20">
    <name type="scientific">Biomphalaria pfeifferi</name>
    <name type="common">Bloodfluke planorb</name>
    <name type="synonym">Freshwater snail</name>
    <dbReference type="NCBI Taxonomy" id="112525"/>
    <lineage>
        <taxon>Eukaryota</taxon>
        <taxon>Metazoa</taxon>
        <taxon>Spiralia</taxon>
        <taxon>Lophotrochozoa</taxon>
        <taxon>Mollusca</taxon>
        <taxon>Gastropoda</taxon>
        <taxon>Heterobranchia</taxon>
        <taxon>Euthyneura</taxon>
        <taxon>Panpulmonata</taxon>
        <taxon>Hygrophila</taxon>
        <taxon>Lymnaeoidea</taxon>
        <taxon>Planorbidae</taxon>
        <taxon>Biomphalaria</taxon>
    </lineage>
</organism>
<evidence type="ECO:0000256" key="12">
    <source>
        <dbReference type="SAM" id="Coils"/>
    </source>
</evidence>
<evidence type="ECO:0000256" key="1">
    <source>
        <dbReference type="ARBA" id="ARBA00022679"/>
    </source>
</evidence>
<dbReference type="GO" id="GO:0016787">
    <property type="term" value="F:hydrolase activity"/>
    <property type="evidence" value="ECO:0007669"/>
    <property type="project" value="UniProtKB-KW"/>
</dbReference>
<feature type="domain" description="RING-type" evidence="18">
    <location>
        <begin position="1779"/>
        <end position="1996"/>
    </location>
</feature>
<keyword evidence="2" id="KW-0479">Metal-binding</keyword>
<dbReference type="CDD" id="cd20335">
    <property type="entry name" value="BRcat_RBR"/>
    <property type="match status" value="1"/>
</dbReference>
<dbReference type="PROSITE" id="PS50089">
    <property type="entry name" value="ZF_RING_2"/>
    <property type="match status" value="1"/>
</dbReference>
<dbReference type="InterPro" id="IPR000504">
    <property type="entry name" value="RRM_dom"/>
</dbReference>
<dbReference type="Proteomes" id="UP001233172">
    <property type="component" value="Unassembled WGS sequence"/>
</dbReference>
<keyword evidence="5 10" id="KW-0863">Zinc-finger</keyword>
<evidence type="ECO:0000256" key="6">
    <source>
        <dbReference type="ARBA" id="ARBA00022786"/>
    </source>
</evidence>
<dbReference type="InterPro" id="IPR056245">
    <property type="entry name" value="KH_DEAH11/12"/>
</dbReference>
<dbReference type="Pfam" id="PF24471">
    <property type="entry name" value="KH_DEAH11"/>
    <property type="match status" value="1"/>
</dbReference>
<dbReference type="GO" id="GO:0004386">
    <property type="term" value="F:helicase activity"/>
    <property type="evidence" value="ECO:0007669"/>
    <property type="project" value="UniProtKB-KW"/>
</dbReference>
<evidence type="ECO:0000256" key="13">
    <source>
        <dbReference type="SAM" id="MobiDB-lite"/>
    </source>
</evidence>
<dbReference type="PROSITE" id="PS00028">
    <property type="entry name" value="ZINC_FINGER_C2H2_1"/>
    <property type="match status" value="1"/>
</dbReference>
<dbReference type="Gene3D" id="3.30.70.330">
    <property type="match status" value="1"/>
</dbReference>
<dbReference type="InterPro" id="IPR035979">
    <property type="entry name" value="RBD_domain_sf"/>
</dbReference>
<dbReference type="CDD" id="cd00590">
    <property type="entry name" value="RRM_SF"/>
    <property type="match status" value="1"/>
</dbReference>
<evidence type="ECO:0000256" key="10">
    <source>
        <dbReference type="PROSITE-ProRule" id="PRU00175"/>
    </source>
</evidence>
<dbReference type="SMART" id="SM00490">
    <property type="entry name" value="HELICc"/>
    <property type="match status" value="1"/>
</dbReference>
<dbReference type="SMART" id="SM00360">
    <property type="entry name" value="RRM"/>
    <property type="match status" value="1"/>
</dbReference>
<reference evidence="19" key="2">
    <citation type="submission" date="2023-04" db="EMBL/GenBank/DDBJ databases">
        <authorList>
            <person name="Bu L."/>
            <person name="Lu L."/>
            <person name="Laidemitt M.R."/>
            <person name="Zhang S.M."/>
            <person name="Mutuku M."/>
            <person name="Mkoji G."/>
            <person name="Steinauer M."/>
            <person name="Loker E.S."/>
        </authorList>
    </citation>
    <scope>NUCLEOTIDE SEQUENCE</scope>
    <source>
        <strain evidence="19">KasaAsao</strain>
        <tissue evidence="19">Whole Snail</tissue>
    </source>
</reference>
<dbReference type="InterPro" id="IPR002867">
    <property type="entry name" value="IBR_dom"/>
</dbReference>
<dbReference type="InterPro" id="IPR014001">
    <property type="entry name" value="Helicase_ATP-bd"/>
</dbReference>
<dbReference type="Gene3D" id="1.20.120.1080">
    <property type="match status" value="1"/>
</dbReference>
<evidence type="ECO:0000256" key="9">
    <source>
        <dbReference type="ARBA" id="ARBA00022840"/>
    </source>
</evidence>
<dbReference type="PROSITE" id="PS50102">
    <property type="entry name" value="RRM"/>
    <property type="match status" value="1"/>
</dbReference>
<evidence type="ECO:0000259" key="17">
    <source>
        <dbReference type="PROSITE" id="PS51194"/>
    </source>
</evidence>
<dbReference type="PROSITE" id="PS51873">
    <property type="entry name" value="TRIAD"/>
    <property type="match status" value="1"/>
</dbReference>
<keyword evidence="20" id="KW-1185">Reference proteome</keyword>
<dbReference type="PANTHER" id="PTHR18934:SF81">
    <property type="entry name" value="ATP-DEPENDENT RNA HELICASE DEAH11, CHLOROPLASTIC-RELATED"/>
    <property type="match status" value="1"/>
</dbReference>
<accession>A0AAD8EYV5</accession>
<dbReference type="GO" id="GO:0016740">
    <property type="term" value="F:transferase activity"/>
    <property type="evidence" value="ECO:0007669"/>
    <property type="project" value="UniProtKB-KW"/>
</dbReference>